<dbReference type="Pfam" id="PF00501">
    <property type="entry name" value="AMP-binding"/>
    <property type="match status" value="1"/>
</dbReference>
<dbReference type="InterPro" id="IPR015421">
    <property type="entry name" value="PyrdxlP-dep_Trfase_major"/>
</dbReference>
<dbReference type="PROSITE" id="PS50075">
    <property type="entry name" value="CARRIER"/>
    <property type="match status" value="1"/>
</dbReference>
<gene>
    <name evidence="8" type="ORF">ACFSJT_00040</name>
</gene>
<reference evidence="9" key="1">
    <citation type="journal article" date="2019" name="Int. J. Syst. Evol. Microbiol.">
        <title>The Global Catalogue of Microorganisms (GCM) 10K type strain sequencing project: providing services to taxonomists for standard genome sequencing and annotation.</title>
        <authorList>
            <consortium name="The Broad Institute Genomics Platform"/>
            <consortium name="The Broad Institute Genome Sequencing Center for Infectious Disease"/>
            <person name="Wu L."/>
            <person name="Ma J."/>
        </authorList>
    </citation>
    <scope>NUCLEOTIDE SEQUENCE [LARGE SCALE GENOMIC DNA]</scope>
    <source>
        <strain evidence="9">DT92</strain>
    </source>
</reference>
<evidence type="ECO:0000256" key="1">
    <source>
        <dbReference type="ARBA" id="ARBA00001933"/>
    </source>
</evidence>
<proteinExistence type="predicted"/>
<dbReference type="SMART" id="SM00823">
    <property type="entry name" value="PKS_PP"/>
    <property type="match status" value="1"/>
</dbReference>
<dbReference type="Gene3D" id="3.90.1150.10">
    <property type="entry name" value="Aspartate Aminotransferase, domain 1"/>
    <property type="match status" value="1"/>
</dbReference>
<dbReference type="Proteomes" id="UP001597344">
    <property type="component" value="Unassembled WGS sequence"/>
</dbReference>
<dbReference type="NCBIfam" id="TIGR01733">
    <property type="entry name" value="AA-adenyl-dom"/>
    <property type="match status" value="1"/>
</dbReference>
<dbReference type="SUPFAM" id="SSF47336">
    <property type="entry name" value="ACP-like"/>
    <property type="match status" value="1"/>
</dbReference>
<dbReference type="InterPro" id="IPR036736">
    <property type="entry name" value="ACP-like_sf"/>
</dbReference>
<dbReference type="InterPro" id="IPR020845">
    <property type="entry name" value="AMP-binding_CS"/>
</dbReference>
<dbReference type="InterPro" id="IPR025110">
    <property type="entry name" value="AMP-bd_C"/>
</dbReference>
<evidence type="ECO:0000313" key="9">
    <source>
        <dbReference type="Proteomes" id="UP001597344"/>
    </source>
</evidence>
<dbReference type="Pfam" id="PF00550">
    <property type="entry name" value="PP-binding"/>
    <property type="match status" value="1"/>
</dbReference>
<dbReference type="CDD" id="cd05930">
    <property type="entry name" value="A_NRPS"/>
    <property type="match status" value="1"/>
</dbReference>
<dbReference type="Pfam" id="PF00155">
    <property type="entry name" value="Aminotran_1_2"/>
    <property type="match status" value="1"/>
</dbReference>
<evidence type="ECO:0000256" key="5">
    <source>
        <dbReference type="ARBA" id="ARBA00022898"/>
    </source>
</evidence>
<protein>
    <submittedName>
        <fullName evidence="8">Amino acid adenylation domain-containing protein</fullName>
    </submittedName>
</protein>
<dbReference type="PANTHER" id="PTHR45527:SF1">
    <property type="entry name" value="FATTY ACID SYNTHASE"/>
    <property type="match status" value="1"/>
</dbReference>
<evidence type="ECO:0000259" key="7">
    <source>
        <dbReference type="PROSITE" id="PS50075"/>
    </source>
</evidence>
<sequence>MDKLTQFFSELLTNVDKLDRFNAGSSRHEIAGNRKNMLKAAGVDHAEEITKMDAKDLKELMEKELYANTGNDAEMTICGLIAKQMLQHRKQIAIIDGETRITYEDLMKRANEVAGELESRGVEPGSLVGVCMNRSWELVAALIGVMQAGCAYVPLDPAYPEDRVRYMLNHSRAAAAIVDNDSAAKLCSGVRELIWMSTLGDHTNNSVIPSSNDLAYVIYTSGSTGRPKGVAVEHKGFISLRQSMRELFSDEELKGVFAGASVCFDTSVMEIMGTLSLGGTVILAKNALELTKLPAVDQIRTCVMVASAVQALLSIEKLPKGIQCLVFGGEALKRSLVEQVYEQNPNLRILNAYGPTEDTVYSTIAEVPRGTKTVTIGKSVPNSRAYILDKDMRPVSEGEAGELYLAGTKLARGYLYDEALTKERFMEIEPSDLIPSSRLYKTGDLCRWIENDEIEFLGRVDQQVKIRGFRIELEEIESTLESMQGIDAAAAAAVDGSIGQKILVVYVVSQDEAVTEAKVKSYLSQRLPKYMVPQVVKHLEALPLLPNDKLDRKKLSSIEGEVRYEQGAVIPHNTNPVNSNSSFIQHLAGSNNEKKAALLSIIQSEVASLLNIKDPEHVVSDYSFDSLGLDSLTTLELSCRLTNVLGQELSANVIFEHPTPNALVNYITSTIGSGIDKCAADKLLGTTTDTLASFQTHIQSSHPTFQAAKAPAWNATDKSKLVQEVLRMVNNDRRNPYSKVLRTGSATRGIVGDAYNDEEREAIIWTTNLYLGLNRDPEVMQEASSALERFGTGMGTSAAASGMTNQHLEFETEFADLVGKPSACLFPTGYTANVGVVAGLLGKNDVVIIDQLCHASIVDGARLSGATIRTFQHNNASDLEAVLTSEVSPYRTILVVLEGVYSMGEGAAPVAEIVRMAKKYNALVLVDEAHSFGFYGDNGAGICAAQGVTEEVDFIMTTLSKALGSLGGVVAASQEHVDLLKSSSRAYIFQASVSPADMAAALTALRRLRSDDALRGRLWDTTRYMRQQFEDAGYDLGTGDGPIVTPHFSDKDKLYAIVQSLYQRGIQTSAVTYPIVESGRGRLRLICSAAHTREDVDKTLEALVEAEREVDERLTIAQNETRDSDITYADVELWAQTFTDYLQRSIDEVSTSTPNLVISVSISEQAEPITILCKDGDVALSTYESYGLPSCLMVLNDKATISALQLSDVQGLLHAICKGSCVLKGQVEPFIWLIGRIVDQRKTVYTHMHSK</sequence>
<dbReference type="InterPro" id="IPR045851">
    <property type="entry name" value="AMP-bd_C_sf"/>
</dbReference>
<keyword evidence="3" id="KW-0596">Phosphopantetheine</keyword>
<dbReference type="PROSITE" id="PS00012">
    <property type="entry name" value="PHOSPHOPANTETHEINE"/>
    <property type="match status" value="1"/>
</dbReference>
<organism evidence="8 9">
    <name type="scientific">Aquimarina celericrescens</name>
    <dbReference type="NCBI Taxonomy" id="1964542"/>
    <lineage>
        <taxon>Bacteria</taxon>
        <taxon>Pseudomonadati</taxon>
        <taxon>Bacteroidota</taxon>
        <taxon>Flavobacteriia</taxon>
        <taxon>Flavobacteriales</taxon>
        <taxon>Flavobacteriaceae</taxon>
        <taxon>Aquimarina</taxon>
    </lineage>
</organism>
<accession>A0ABW5AQA6</accession>
<dbReference type="SUPFAM" id="SSF56801">
    <property type="entry name" value="Acetyl-CoA synthetase-like"/>
    <property type="match status" value="1"/>
</dbReference>
<dbReference type="SUPFAM" id="SSF53383">
    <property type="entry name" value="PLP-dependent transferases"/>
    <property type="match status" value="1"/>
</dbReference>
<keyword evidence="9" id="KW-1185">Reference proteome</keyword>
<dbReference type="PROSITE" id="PS00599">
    <property type="entry name" value="AA_TRANSFER_CLASS_2"/>
    <property type="match status" value="1"/>
</dbReference>
<keyword evidence="6" id="KW-0175">Coiled coil</keyword>
<dbReference type="InterPro" id="IPR020806">
    <property type="entry name" value="PKS_PP-bd"/>
</dbReference>
<feature type="domain" description="Carrier" evidence="7">
    <location>
        <begin position="593"/>
        <end position="671"/>
    </location>
</feature>
<evidence type="ECO:0000256" key="3">
    <source>
        <dbReference type="ARBA" id="ARBA00022450"/>
    </source>
</evidence>
<evidence type="ECO:0000256" key="6">
    <source>
        <dbReference type="SAM" id="Coils"/>
    </source>
</evidence>
<dbReference type="Gene3D" id="3.40.50.980">
    <property type="match status" value="2"/>
</dbReference>
<dbReference type="InterPro" id="IPR015424">
    <property type="entry name" value="PyrdxlP-dep_Trfase"/>
</dbReference>
<dbReference type="Gene3D" id="3.40.640.10">
    <property type="entry name" value="Type I PLP-dependent aspartate aminotransferase-like (Major domain)"/>
    <property type="match status" value="1"/>
</dbReference>
<comment type="caution">
    <text evidence="8">The sequence shown here is derived from an EMBL/GenBank/DDBJ whole genome shotgun (WGS) entry which is preliminary data.</text>
</comment>
<dbReference type="InterPro" id="IPR006162">
    <property type="entry name" value="Ppantetheine_attach_site"/>
</dbReference>
<dbReference type="PROSITE" id="PS00455">
    <property type="entry name" value="AMP_BINDING"/>
    <property type="match status" value="1"/>
</dbReference>
<evidence type="ECO:0000313" key="8">
    <source>
        <dbReference type="EMBL" id="MFD2185163.1"/>
    </source>
</evidence>
<comment type="pathway">
    <text evidence="2">Lipid metabolism.</text>
</comment>
<dbReference type="InterPro" id="IPR015422">
    <property type="entry name" value="PyrdxlP-dep_Trfase_small"/>
</dbReference>
<dbReference type="InterPro" id="IPR010071">
    <property type="entry name" value="AA_adenyl_dom"/>
</dbReference>
<dbReference type="InterPro" id="IPR000873">
    <property type="entry name" value="AMP-dep_synth/lig_dom"/>
</dbReference>
<keyword evidence="4" id="KW-0597">Phosphoprotein</keyword>
<dbReference type="PANTHER" id="PTHR45527">
    <property type="entry name" value="NONRIBOSOMAL PEPTIDE SYNTHETASE"/>
    <property type="match status" value="1"/>
</dbReference>
<dbReference type="InterPro" id="IPR009081">
    <property type="entry name" value="PP-bd_ACP"/>
</dbReference>
<dbReference type="Pfam" id="PF13193">
    <property type="entry name" value="AMP-binding_C"/>
    <property type="match status" value="1"/>
</dbReference>
<keyword evidence="5" id="KW-0663">Pyridoxal phosphate</keyword>
<evidence type="ECO:0000256" key="4">
    <source>
        <dbReference type="ARBA" id="ARBA00022553"/>
    </source>
</evidence>
<dbReference type="EMBL" id="JBHUHY010000002">
    <property type="protein sequence ID" value="MFD2185163.1"/>
    <property type="molecule type" value="Genomic_DNA"/>
</dbReference>
<dbReference type="CDD" id="cd06454">
    <property type="entry name" value="KBL_like"/>
    <property type="match status" value="1"/>
</dbReference>
<feature type="coiled-coil region" evidence="6">
    <location>
        <begin position="1089"/>
        <end position="1120"/>
    </location>
</feature>
<dbReference type="Gene3D" id="3.30.300.30">
    <property type="match status" value="1"/>
</dbReference>
<comment type="cofactor">
    <cofactor evidence="1">
        <name>pyridoxal 5'-phosphate</name>
        <dbReference type="ChEBI" id="CHEBI:597326"/>
    </cofactor>
</comment>
<dbReference type="Gene3D" id="1.10.1200.10">
    <property type="entry name" value="ACP-like"/>
    <property type="match status" value="1"/>
</dbReference>
<dbReference type="Gene3D" id="2.30.38.10">
    <property type="entry name" value="Luciferase, Domain 3"/>
    <property type="match status" value="1"/>
</dbReference>
<dbReference type="InterPro" id="IPR001917">
    <property type="entry name" value="Aminotrans_II_pyridoxalP_BS"/>
</dbReference>
<dbReference type="InterPro" id="IPR004839">
    <property type="entry name" value="Aminotransferase_I/II_large"/>
</dbReference>
<dbReference type="RefSeq" id="WP_378318881.1">
    <property type="nucleotide sequence ID" value="NZ_JBHUHY010000002.1"/>
</dbReference>
<evidence type="ECO:0000256" key="2">
    <source>
        <dbReference type="ARBA" id="ARBA00005189"/>
    </source>
</evidence>
<name>A0ABW5AQA6_9FLAO</name>